<reference evidence="1" key="1">
    <citation type="submission" date="2021-01" db="EMBL/GenBank/DDBJ databases">
        <authorList>
            <consortium name="Genoscope - CEA"/>
            <person name="William W."/>
        </authorList>
    </citation>
    <scope>NUCLEOTIDE SEQUENCE</scope>
</reference>
<organism evidence="1 2">
    <name type="scientific">Paramecium primaurelia</name>
    <dbReference type="NCBI Taxonomy" id="5886"/>
    <lineage>
        <taxon>Eukaryota</taxon>
        <taxon>Sar</taxon>
        <taxon>Alveolata</taxon>
        <taxon>Ciliophora</taxon>
        <taxon>Intramacronucleata</taxon>
        <taxon>Oligohymenophorea</taxon>
        <taxon>Peniculida</taxon>
        <taxon>Parameciidae</taxon>
        <taxon>Paramecium</taxon>
    </lineage>
</organism>
<accession>A0A8S1M374</accession>
<proteinExistence type="predicted"/>
<dbReference type="OMA" id="DVEIQCV"/>
<evidence type="ECO:0000313" key="1">
    <source>
        <dbReference type="EMBL" id="CAD8074377.1"/>
    </source>
</evidence>
<gene>
    <name evidence="1" type="ORF">PPRIM_AZ9-3.1.T0520246</name>
</gene>
<name>A0A8S1M374_PARPR</name>
<protein>
    <submittedName>
        <fullName evidence="1">Uncharacterized protein</fullName>
    </submittedName>
</protein>
<keyword evidence="2" id="KW-1185">Reference proteome</keyword>
<evidence type="ECO:0000313" key="2">
    <source>
        <dbReference type="Proteomes" id="UP000688137"/>
    </source>
</evidence>
<sequence length="70" mass="8226">MSFTPPKSSSKFQQMINLPFVDKFQKTFSDVEMQCVQRKLDFGEMDLQSKKSINTFRINKIHKPTIGKLR</sequence>
<dbReference type="EMBL" id="CAJJDM010000052">
    <property type="protein sequence ID" value="CAD8074377.1"/>
    <property type="molecule type" value="Genomic_DNA"/>
</dbReference>
<comment type="caution">
    <text evidence="1">The sequence shown here is derived from an EMBL/GenBank/DDBJ whole genome shotgun (WGS) entry which is preliminary data.</text>
</comment>
<dbReference type="Proteomes" id="UP000688137">
    <property type="component" value="Unassembled WGS sequence"/>
</dbReference>
<dbReference type="AlphaFoldDB" id="A0A8S1M374"/>